<protein>
    <recommendedName>
        <fullName evidence="4">DOMON domain-containing protein</fullName>
    </recommendedName>
</protein>
<organism evidence="2 3">
    <name type="scientific">Brachionus calyciflorus</name>
    <dbReference type="NCBI Taxonomy" id="104777"/>
    <lineage>
        <taxon>Eukaryota</taxon>
        <taxon>Metazoa</taxon>
        <taxon>Spiralia</taxon>
        <taxon>Gnathifera</taxon>
        <taxon>Rotifera</taxon>
        <taxon>Eurotatoria</taxon>
        <taxon>Monogononta</taxon>
        <taxon>Pseudotrocha</taxon>
        <taxon>Ploima</taxon>
        <taxon>Brachionidae</taxon>
        <taxon>Brachionus</taxon>
    </lineage>
</organism>
<sequence>MKKNILLVIFLLSVCSTSYQKTITFDNEAINAKYTNCGIRTHFEVTAPILNGVNVDRSWLGLSLSSSSLGYFNLVACKNNGQIKTVEQYFYNGSSIVNMDKNLNLIGLDLTDVNVNGNQMTCKFVRDNKHQNPAYLNENIDNLLVKISYGSLLDDSLINAATEYSRYSVIDFRNHVNCDEFPIEHSIEESTVIENENFKVDDSQTKFKRNSLANKEKVNEKLEFNKGDFTIDPTPGLFNKGD</sequence>
<evidence type="ECO:0008006" key="4">
    <source>
        <dbReference type="Google" id="ProtNLM"/>
    </source>
</evidence>
<comment type="caution">
    <text evidence="2">The sequence shown here is derived from an EMBL/GenBank/DDBJ whole genome shotgun (WGS) entry which is preliminary data.</text>
</comment>
<feature type="non-terminal residue" evidence="2">
    <location>
        <position position="1"/>
    </location>
</feature>
<feature type="chain" id="PRO_5032452301" description="DOMON domain-containing protein" evidence="1">
    <location>
        <begin position="21"/>
        <end position="242"/>
    </location>
</feature>
<dbReference type="AlphaFoldDB" id="A0A814KS92"/>
<proteinExistence type="predicted"/>
<accession>A0A814KS92</accession>
<evidence type="ECO:0000256" key="1">
    <source>
        <dbReference type="SAM" id="SignalP"/>
    </source>
</evidence>
<feature type="signal peptide" evidence="1">
    <location>
        <begin position="1"/>
        <end position="20"/>
    </location>
</feature>
<name>A0A814KS92_9BILA</name>
<reference evidence="2" key="1">
    <citation type="submission" date="2021-02" db="EMBL/GenBank/DDBJ databases">
        <authorList>
            <person name="Nowell W R."/>
        </authorList>
    </citation>
    <scope>NUCLEOTIDE SEQUENCE</scope>
    <source>
        <strain evidence="2">Ploen Becks lab</strain>
    </source>
</reference>
<evidence type="ECO:0000313" key="2">
    <source>
        <dbReference type="EMBL" id="CAF1053484.1"/>
    </source>
</evidence>
<dbReference type="EMBL" id="CAJNOC010005478">
    <property type="protein sequence ID" value="CAF1053484.1"/>
    <property type="molecule type" value="Genomic_DNA"/>
</dbReference>
<keyword evidence="1" id="KW-0732">Signal</keyword>
<evidence type="ECO:0000313" key="3">
    <source>
        <dbReference type="Proteomes" id="UP000663879"/>
    </source>
</evidence>
<keyword evidence="3" id="KW-1185">Reference proteome</keyword>
<gene>
    <name evidence="2" type="ORF">OXX778_LOCUS18941</name>
</gene>
<dbReference type="Proteomes" id="UP000663879">
    <property type="component" value="Unassembled WGS sequence"/>
</dbReference>